<name>A0A2U2PAL1_9SPHI</name>
<comment type="caution">
    <text evidence="1">The sequence shown here is derived from an EMBL/GenBank/DDBJ whole genome shotgun (WGS) entry which is preliminary data.</text>
</comment>
<dbReference type="RefSeq" id="WP_109418024.1">
    <property type="nucleotide sequence ID" value="NZ_QEAS01000025.1"/>
</dbReference>
<dbReference type="EMBL" id="QEAS01000025">
    <property type="protein sequence ID" value="PWG78422.1"/>
    <property type="molecule type" value="Genomic_DNA"/>
</dbReference>
<accession>A0A2U2PAL1</accession>
<organism evidence="1 2">
    <name type="scientific">Pararcticibacter amylolyticus</name>
    <dbReference type="NCBI Taxonomy" id="2173175"/>
    <lineage>
        <taxon>Bacteria</taxon>
        <taxon>Pseudomonadati</taxon>
        <taxon>Bacteroidota</taxon>
        <taxon>Sphingobacteriia</taxon>
        <taxon>Sphingobacteriales</taxon>
        <taxon>Sphingobacteriaceae</taxon>
        <taxon>Pararcticibacter</taxon>
    </lineage>
</organism>
<dbReference type="Proteomes" id="UP000245647">
    <property type="component" value="Unassembled WGS sequence"/>
</dbReference>
<dbReference type="OrthoDB" id="8449305at2"/>
<reference evidence="1 2" key="1">
    <citation type="submission" date="2018-04" db="EMBL/GenBank/DDBJ databases">
        <title>Pedobacter chongqingensis sp. nov., isolated from a rottenly hemp rope.</title>
        <authorList>
            <person name="Cai Y."/>
        </authorList>
    </citation>
    <scope>NUCLEOTIDE SEQUENCE [LARGE SCALE GENOMIC DNA]</scope>
    <source>
        <strain evidence="1 2">FJ4-8</strain>
    </source>
</reference>
<keyword evidence="2" id="KW-1185">Reference proteome</keyword>
<proteinExistence type="predicted"/>
<sequence>MIGQKAEYSKNYLSENNGKPGSDDLERNAKLSDKLTIMRFEILKSLPTYGPMYIPVTEDNRPYYSEGVPVKFYTHDETTWVANFEPGWTALTEILELEDSPNLIVIARGLCYLMNPESTITPLAVFGTDYECLLEATKGRFVLQSSTCLTIIEPTGAFWHSEQISWDGIKELKIEGVVVTGISYDPMPDSDEWVPFSFDIETKELTGGSYYRYNRDTKKKPWWKTWF</sequence>
<protein>
    <submittedName>
        <fullName evidence="1">Uncharacterized protein</fullName>
    </submittedName>
</protein>
<evidence type="ECO:0000313" key="2">
    <source>
        <dbReference type="Proteomes" id="UP000245647"/>
    </source>
</evidence>
<gene>
    <name evidence="1" type="ORF">DDR33_22340</name>
</gene>
<dbReference type="AlphaFoldDB" id="A0A2U2PAL1"/>
<evidence type="ECO:0000313" key="1">
    <source>
        <dbReference type="EMBL" id="PWG78422.1"/>
    </source>
</evidence>